<accession>A0A1H5KCV4</accession>
<reference evidence="4 5" key="1">
    <citation type="submission" date="2016-10" db="EMBL/GenBank/DDBJ databases">
        <authorList>
            <person name="de Groot N.N."/>
        </authorList>
    </citation>
    <scope>NUCLEOTIDE SEQUENCE [LARGE SCALE GENOMIC DNA]</scope>
    <source>
        <strain evidence="4 5">DSM 22274</strain>
    </source>
</reference>
<organism evidence="4 5">
    <name type="scientific">Arthrobacter alpinus</name>
    <dbReference type="NCBI Taxonomy" id="656366"/>
    <lineage>
        <taxon>Bacteria</taxon>
        <taxon>Bacillati</taxon>
        <taxon>Actinomycetota</taxon>
        <taxon>Actinomycetes</taxon>
        <taxon>Micrococcales</taxon>
        <taxon>Micrococcaceae</taxon>
        <taxon>Arthrobacter</taxon>
    </lineage>
</organism>
<dbReference type="Pfam" id="PF03703">
    <property type="entry name" value="bPH_2"/>
    <property type="match status" value="1"/>
</dbReference>
<dbReference type="AlphaFoldDB" id="A0A1H5KCV4"/>
<evidence type="ECO:0000259" key="3">
    <source>
        <dbReference type="Pfam" id="PF03703"/>
    </source>
</evidence>
<dbReference type="RefSeq" id="WP_074711466.1">
    <property type="nucleotide sequence ID" value="NZ_FNTV01000001.1"/>
</dbReference>
<feature type="region of interest" description="Disordered" evidence="1">
    <location>
        <begin position="174"/>
        <end position="199"/>
    </location>
</feature>
<dbReference type="Proteomes" id="UP000182725">
    <property type="component" value="Unassembled WGS sequence"/>
</dbReference>
<protein>
    <submittedName>
        <fullName evidence="4">PH domain-containing protein</fullName>
    </submittedName>
</protein>
<feature type="transmembrane region" description="Helical" evidence="2">
    <location>
        <begin position="62"/>
        <end position="79"/>
    </location>
</feature>
<feature type="transmembrane region" description="Helical" evidence="2">
    <location>
        <begin position="21"/>
        <end position="42"/>
    </location>
</feature>
<feature type="domain" description="YdbS-like PH" evidence="3">
    <location>
        <begin position="85"/>
        <end position="151"/>
    </location>
</feature>
<name>A0A1H5KCV4_9MICC</name>
<feature type="compositionally biased region" description="Basic and acidic residues" evidence="1">
    <location>
        <begin position="187"/>
        <end position="199"/>
    </location>
</feature>
<gene>
    <name evidence="4" type="ORF">SAMN04489740_1936</name>
</gene>
<dbReference type="EMBL" id="FNTV01000001">
    <property type="protein sequence ID" value="SEE61828.1"/>
    <property type="molecule type" value="Genomic_DNA"/>
</dbReference>
<evidence type="ECO:0000313" key="4">
    <source>
        <dbReference type="EMBL" id="SEE61828.1"/>
    </source>
</evidence>
<evidence type="ECO:0000256" key="2">
    <source>
        <dbReference type="SAM" id="Phobius"/>
    </source>
</evidence>
<dbReference type="InterPro" id="IPR005182">
    <property type="entry name" value="YdbS-like_PH"/>
</dbReference>
<evidence type="ECO:0000313" key="5">
    <source>
        <dbReference type="Proteomes" id="UP000182725"/>
    </source>
</evidence>
<evidence type="ECO:0000256" key="1">
    <source>
        <dbReference type="SAM" id="MobiDB-lite"/>
    </source>
</evidence>
<proteinExistence type="predicted"/>
<keyword evidence="2" id="KW-0812">Transmembrane</keyword>
<sequence length="199" mass="22604">MPKWLLEGEQVEIRCRPHSRILIWPVTVGLVLIFAGSAAMAALQPVPFSRWASGAEAVREPALFLVAAAVLFVLVAYPVRRVLRWAGTRYILTDERILVRRGLFGRIREIHVLEQVQEVRPVQKWRQRMAGSGDLQLHMYRGAMRTIAEVPSLNRFNGEVQHAWTKAIRASIQQTPQQEGYSGDVGTTEKELRKLGRDN</sequence>
<keyword evidence="2" id="KW-1133">Transmembrane helix</keyword>
<keyword evidence="2" id="KW-0472">Membrane</keyword>